<evidence type="ECO:0000256" key="2">
    <source>
        <dbReference type="ARBA" id="ARBA00023136"/>
    </source>
</evidence>
<accession>A0ABM9WTZ1</accession>
<keyword evidence="2 4" id="KW-0472">Membrane</keyword>
<dbReference type="InterPro" id="IPR050330">
    <property type="entry name" value="Bact_OuterMem_StrucFunc"/>
</dbReference>
<keyword evidence="7" id="KW-1185">Reference proteome</keyword>
<name>A0ABM9WTZ1_VIBAE</name>
<organism evidence="6 7">
    <name type="scientific">Vibrio antiquarius (strain Ex25)</name>
    <dbReference type="NCBI Taxonomy" id="150340"/>
    <lineage>
        <taxon>Bacteria</taxon>
        <taxon>Pseudomonadati</taxon>
        <taxon>Pseudomonadota</taxon>
        <taxon>Gammaproteobacteria</taxon>
        <taxon>Vibrionales</taxon>
        <taxon>Vibrionaceae</taxon>
        <taxon>Vibrio</taxon>
        <taxon>Vibrio diabolicus subgroup</taxon>
    </lineage>
</organism>
<dbReference type="PANTHER" id="PTHR30329:SF21">
    <property type="entry name" value="LIPOPROTEIN YIAD-RELATED"/>
    <property type="match status" value="1"/>
</dbReference>
<sequence>MIVTIRIFLQKLLSILLSHNKYQCLLIHNSHPIMRHGFASVLYGDFPLKKMPIALALVLALTGCQATQRQNATTGEYETNSTTQGALIGAIAGAAIGLATGDDAKERRQHALIGAAAGGATGAGVGYYFDQQEAELRRALLNSGVQVQRVGENQLLLRMENGIGFSSSSYQLDASIHNTLRGVARILVEYPDTSLVIDGYTDSTGSESYNQTLSERRAESVRQFLVSQNVAPGRAIARGYGERNPICSNQTSEGRACNRRVEIQILPLK</sequence>
<dbReference type="InterPro" id="IPR006664">
    <property type="entry name" value="OMP_bac"/>
</dbReference>
<dbReference type="InterPro" id="IPR036737">
    <property type="entry name" value="OmpA-like_sf"/>
</dbReference>
<dbReference type="CDD" id="cd07185">
    <property type="entry name" value="OmpA_C-like"/>
    <property type="match status" value="1"/>
</dbReference>
<gene>
    <name evidence="6" type="ORF">VEx25_0847</name>
</gene>
<dbReference type="PRINTS" id="PR01021">
    <property type="entry name" value="OMPADOMAIN"/>
</dbReference>
<dbReference type="InterPro" id="IPR039567">
    <property type="entry name" value="Gly-zipper"/>
</dbReference>
<dbReference type="Gene3D" id="3.30.1330.60">
    <property type="entry name" value="OmpA-like domain"/>
    <property type="match status" value="1"/>
</dbReference>
<evidence type="ECO:0000256" key="3">
    <source>
        <dbReference type="ARBA" id="ARBA00023237"/>
    </source>
</evidence>
<reference evidence="7" key="1">
    <citation type="submission" date="2006-10" db="EMBL/GenBank/DDBJ databases">
        <authorList>
            <person name="Heidelberg J."/>
            <person name="Sebastian Y."/>
        </authorList>
    </citation>
    <scope>NUCLEOTIDE SEQUENCE [LARGE SCALE GENOMIC DNA]</scope>
    <source>
        <strain evidence="7">EX25</strain>
    </source>
</reference>
<protein>
    <submittedName>
        <fullName evidence="6">Rickettsia 17 kDa surface antigen family</fullName>
    </submittedName>
</protein>
<keyword evidence="3" id="KW-0998">Cell outer membrane</keyword>
<evidence type="ECO:0000313" key="6">
    <source>
        <dbReference type="EMBL" id="EDN56706.1"/>
    </source>
</evidence>
<evidence type="ECO:0000259" key="5">
    <source>
        <dbReference type="PROSITE" id="PS51123"/>
    </source>
</evidence>
<dbReference type="Pfam" id="PF00691">
    <property type="entry name" value="OmpA"/>
    <property type="match status" value="1"/>
</dbReference>
<dbReference type="PANTHER" id="PTHR30329">
    <property type="entry name" value="STATOR ELEMENT OF FLAGELLAR MOTOR COMPLEX"/>
    <property type="match status" value="1"/>
</dbReference>
<proteinExistence type="predicted"/>
<evidence type="ECO:0000313" key="7">
    <source>
        <dbReference type="Proteomes" id="UP000242664"/>
    </source>
</evidence>
<dbReference type="Pfam" id="PF13488">
    <property type="entry name" value="Gly-zipper_Omp"/>
    <property type="match status" value="1"/>
</dbReference>
<dbReference type="InterPro" id="IPR006665">
    <property type="entry name" value="OmpA-like"/>
</dbReference>
<evidence type="ECO:0000256" key="4">
    <source>
        <dbReference type="PROSITE-ProRule" id="PRU00473"/>
    </source>
</evidence>
<feature type="domain" description="OmpA-like" evidence="5">
    <location>
        <begin position="152"/>
        <end position="269"/>
    </location>
</feature>
<dbReference type="SUPFAM" id="SSF103088">
    <property type="entry name" value="OmpA-like"/>
    <property type="match status" value="1"/>
</dbReference>
<dbReference type="PROSITE" id="PS51123">
    <property type="entry name" value="OMPA_2"/>
    <property type="match status" value="1"/>
</dbReference>
<comment type="subcellular location">
    <subcellularLocation>
        <location evidence="1">Cell outer membrane</location>
    </subcellularLocation>
</comment>
<dbReference type="Proteomes" id="UP000242664">
    <property type="component" value="Unassembled WGS sequence"/>
</dbReference>
<evidence type="ECO:0000256" key="1">
    <source>
        <dbReference type="ARBA" id="ARBA00004442"/>
    </source>
</evidence>
<dbReference type="EMBL" id="DS267828">
    <property type="protein sequence ID" value="EDN56706.1"/>
    <property type="molecule type" value="Genomic_DNA"/>
</dbReference>